<evidence type="ECO:0000313" key="1">
    <source>
        <dbReference type="EMBL" id="TWU03892.1"/>
    </source>
</evidence>
<dbReference type="PANTHER" id="PTHR16026:SF0">
    <property type="entry name" value="CARTILAGE ACIDIC PROTEIN 1"/>
    <property type="match status" value="1"/>
</dbReference>
<dbReference type="PROSITE" id="PS51257">
    <property type="entry name" value="PROKAR_LIPOPROTEIN"/>
    <property type="match status" value="1"/>
</dbReference>
<name>A0A5C6AXU7_9BACT</name>
<dbReference type="SUPFAM" id="SSF48452">
    <property type="entry name" value="TPR-like"/>
    <property type="match status" value="2"/>
</dbReference>
<proteinExistence type="predicted"/>
<dbReference type="Proteomes" id="UP000316213">
    <property type="component" value="Unassembled WGS sequence"/>
</dbReference>
<reference evidence="1 2" key="1">
    <citation type="submission" date="2019-02" db="EMBL/GenBank/DDBJ databases">
        <title>Deep-cultivation of Planctomycetes and their phenomic and genomic characterization uncovers novel biology.</title>
        <authorList>
            <person name="Wiegand S."/>
            <person name="Jogler M."/>
            <person name="Boedeker C."/>
            <person name="Pinto D."/>
            <person name="Vollmers J."/>
            <person name="Rivas-Marin E."/>
            <person name="Kohn T."/>
            <person name="Peeters S.H."/>
            <person name="Heuer A."/>
            <person name="Rast P."/>
            <person name="Oberbeckmann S."/>
            <person name="Bunk B."/>
            <person name="Jeske O."/>
            <person name="Meyerdierks A."/>
            <person name="Storesund J.E."/>
            <person name="Kallscheuer N."/>
            <person name="Luecker S."/>
            <person name="Lage O.M."/>
            <person name="Pohl T."/>
            <person name="Merkel B.J."/>
            <person name="Hornburger P."/>
            <person name="Mueller R.-W."/>
            <person name="Bruemmer F."/>
            <person name="Labrenz M."/>
            <person name="Spormann A.M."/>
            <person name="Op Den Camp H."/>
            <person name="Overmann J."/>
            <person name="Amann R."/>
            <person name="Jetten M.S.M."/>
            <person name="Mascher T."/>
            <person name="Medema M.H."/>
            <person name="Devos D.P."/>
            <person name="Kaster A.-K."/>
            <person name="Ovreas L."/>
            <person name="Rohde M."/>
            <person name="Galperin M.Y."/>
            <person name="Jogler C."/>
        </authorList>
    </citation>
    <scope>NUCLEOTIDE SEQUENCE [LARGE SCALE GENOMIC DNA]</scope>
    <source>
        <strain evidence="1 2">Pla100</strain>
    </source>
</reference>
<organism evidence="1 2">
    <name type="scientific">Neorhodopirellula pilleata</name>
    <dbReference type="NCBI Taxonomy" id="2714738"/>
    <lineage>
        <taxon>Bacteria</taxon>
        <taxon>Pseudomonadati</taxon>
        <taxon>Planctomycetota</taxon>
        <taxon>Planctomycetia</taxon>
        <taxon>Pirellulales</taxon>
        <taxon>Pirellulaceae</taxon>
        <taxon>Neorhodopirellula</taxon>
    </lineage>
</organism>
<gene>
    <name evidence="1" type="ORF">Pla100_08270</name>
</gene>
<dbReference type="Gene3D" id="1.25.40.10">
    <property type="entry name" value="Tetratricopeptide repeat domain"/>
    <property type="match status" value="2"/>
</dbReference>
<dbReference type="EMBL" id="SJPM01000001">
    <property type="protein sequence ID" value="TWU03892.1"/>
    <property type="molecule type" value="Genomic_DNA"/>
</dbReference>
<protein>
    <submittedName>
        <fullName evidence="1">Tetratricopeptide repeat protein</fullName>
    </submittedName>
</protein>
<dbReference type="InterPro" id="IPR027039">
    <property type="entry name" value="Crtac1"/>
</dbReference>
<dbReference type="InterPro" id="IPR011990">
    <property type="entry name" value="TPR-like_helical_dom_sf"/>
</dbReference>
<dbReference type="PANTHER" id="PTHR16026">
    <property type="entry name" value="CARTILAGE ACIDIC PROTEIN 1"/>
    <property type="match status" value="1"/>
</dbReference>
<evidence type="ECO:0000313" key="2">
    <source>
        <dbReference type="Proteomes" id="UP000316213"/>
    </source>
</evidence>
<keyword evidence="2" id="KW-1185">Reference proteome</keyword>
<dbReference type="AlphaFoldDB" id="A0A5C6AXU7"/>
<comment type="caution">
    <text evidence="1">The sequence shown here is derived from an EMBL/GenBank/DDBJ whole genome shotgun (WGS) entry which is preliminary data.</text>
</comment>
<sequence>MVLPERLRFKCVVGCSLAIILWGGCSSRVDIDEQVTAKPNRSDPLNQAQLAISRQQWDEADKLLRQSLLLEPENQSVQRMLASVAANRRDWDLATDLMSTLVQGNVDASLEDRNRLAAMYMSAGRPFESMRVQKQTIEQFPDAIQKRSDLTGLATVMGTEEVAIEQLRWLARHNLGEEEGLAVLAQPSQVQPDVALCEKALSVCPEDQRAQFGIAKVDAMNSRWAEVAQRLRAVLERHPDFVPAYALYGRAVIELDDSNQIHEWRQNRPDGAQSSPLFWLTTGIMLQEQGQNEAAAKAFLEAATRHDGNDSQTLTYLIGVLRRIDRIEAAKQVEARNELLARLHDTVKTLHERETRSQSAAMAVARVMVDLGRW</sequence>
<accession>A0A5C6AXU7</accession>